<keyword evidence="3" id="KW-1185">Reference proteome</keyword>
<evidence type="ECO:0000313" key="3">
    <source>
        <dbReference type="Proteomes" id="UP000238375"/>
    </source>
</evidence>
<evidence type="ECO:0000259" key="1">
    <source>
        <dbReference type="Pfam" id="PF13579"/>
    </source>
</evidence>
<dbReference type="InterPro" id="IPR028098">
    <property type="entry name" value="Glyco_trans_4-like_N"/>
</dbReference>
<name>A0A2T0T8P8_9BACT</name>
<feature type="domain" description="Glycosyltransferase subfamily 4-like N-terminal" evidence="1">
    <location>
        <begin position="46"/>
        <end position="211"/>
    </location>
</feature>
<reference evidence="2 3" key="1">
    <citation type="submission" date="2018-03" db="EMBL/GenBank/DDBJ databases">
        <title>Genomic Encyclopedia of Archaeal and Bacterial Type Strains, Phase II (KMG-II): from individual species to whole genera.</title>
        <authorList>
            <person name="Goeker M."/>
        </authorList>
    </citation>
    <scope>NUCLEOTIDE SEQUENCE [LARGE SCALE GENOMIC DNA]</scope>
    <source>
        <strain evidence="2 3">DSM 28354</strain>
    </source>
</reference>
<sequence length="409" mass="44699">MIGLFASAYSITQPLNHSTTQSLNPLPSLTIVNRHYPPNPGITGESAWDLARYLIEQHGIDVVVVHIERTYDGGGAIRQPVGETHGVKTVYAGKNGLLKLIAGLLDGFLLIRQALKVRRGPLLIMTSPPMLPFWASLLLRRTPYWLWSMDLFPEGFAAEGKVSPTNPLYRWVIRQTYRNAPRQLIALGPRQAEHVRQQYGKAIPTTILPCGVLMHQERDPVCPPWRDPTDGLIYLGYAGNVGQAHSAEFLESVIRHLDPTRFRLVLALYGTKAAAVLRASEGKAGIIRLANIPRSQLHYLDVQLVSLLPEWTHIAVPSKALSAVGSGSPVLFCGSPDSDSYVLLQQAVQLIDARQPIDTAVAAYLTSLTPAQVVAGRQAAEQVASGLQQQVQTAYAELAALVSEEAHQS</sequence>
<dbReference type="GO" id="GO:0016757">
    <property type="term" value="F:glycosyltransferase activity"/>
    <property type="evidence" value="ECO:0007669"/>
    <property type="project" value="UniProtKB-ARBA"/>
</dbReference>
<dbReference type="SUPFAM" id="SSF53756">
    <property type="entry name" value="UDP-Glycosyltransferase/glycogen phosphorylase"/>
    <property type="match status" value="1"/>
</dbReference>
<dbReference type="Gene3D" id="3.40.50.2000">
    <property type="entry name" value="Glycogen Phosphorylase B"/>
    <property type="match status" value="1"/>
</dbReference>
<dbReference type="Proteomes" id="UP000238375">
    <property type="component" value="Unassembled WGS sequence"/>
</dbReference>
<dbReference type="AlphaFoldDB" id="A0A2T0T8P8"/>
<accession>A0A2T0T8P8</accession>
<dbReference type="Pfam" id="PF13579">
    <property type="entry name" value="Glyco_trans_4_4"/>
    <property type="match status" value="1"/>
</dbReference>
<gene>
    <name evidence="2" type="ORF">CLV58_105211</name>
</gene>
<evidence type="ECO:0000313" key="2">
    <source>
        <dbReference type="EMBL" id="PRY42008.1"/>
    </source>
</evidence>
<organism evidence="2 3">
    <name type="scientific">Spirosoma oryzae</name>
    <dbReference type="NCBI Taxonomy" id="1469603"/>
    <lineage>
        <taxon>Bacteria</taxon>
        <taxon>Pseudomonadati</taxon>
        <taxon>Bacteroidota</taxon>
        <taxon>Cytophagia</taxon>
        <taxon>Cytophagales</taxon>
        <taxon>Cytophagaceae</taxon>
        <taxon>Spirosoma</taxon>
    </lineage>
</organism>
<protein>
    <recommendedName>
        <fullName evidence="1">Glycosyltransferase subfamily 4-like N-terminal domain-containing protein</fullName>
    </recommendedName>
</protein>
<comment type="caution">
    <text evidence="2">The sequence shown here is derived from an EMBL/GenBank/DDBJ whole genome shotgun (WGS) entry which is preliminary data.</text>
</comment>
<proteinExistence type="predicted"/>
<dbReference type="EMBL" id="PVTE01000005">
    <property type="protein sequence ID" value="PRY42008.1"/>
    <property type="molecule type" value="Genomic_DNA"/>
</dbReference>